<feature type="transmembrane region" description="Helical" evidence="1">
    <location>
        <begin position="219"/>
        <end position="238"/>
    </location>
</feature>
<evidence type="ECO:0000256" key="1">
    <source>
        <dbReference type="SAM" id="Phobius"/>
    </source>
</evidence>
<dbReference type="Proteomes" id="UP001229421">
    <property type="component" value="Unassembled WGS sequence"/>
</dbReference>
<keyword evidence="1" id="KW-1133">Transmembrane helix</keyword>
<proteinExistence type="predicted"/>
<keyword evidence="3" id="KW-1185">Reference proteome</keyword>
<organism evidence="2 3">
    <name type="scientific">Tagetes erecta</name>
    <name type="common">African marigold</name>
    <dbReference type="NCBI Taxonomy" id="13708"/>
    <lineage>
        <taxon>Eukaryota</taxon>
        <taxon>Viridiplantae</taxon>
        <taxon>Streptophyta</taxon>
        <taxon>Embryophyta</taxon>
        <taxon>Tracheophyta</taxon>
        <taxon>Spermatophyta</taxon>
        <taxon>Magnoliopsida</taxon>
        <taxon>eudicotyledons</taxon>
        <taxon>Gunneridae</taxon>
        <taxon>Pentapetalae</taxon>
        <taxon>asterids</taxon>
        <taxon>campanulids</taxon>
        <taxon>Asterales</taxon>
        <taxon>Asteraceae</taxon>
        <taxon>Asteroideae</taxon>
        <taxon>Heliantheae alliance</taxon>
        <taxon>Tageteae</taxon>
        <taxon>Tagetes</taxon>
    </lineage>
</organism>
<gene>
    <name evidence="2" type="ORF">QVD17_27911</name>
</gene>
<evidence type="ECO:0000313" key="2">
    <source>
        <dbReference type="EMBL" id="KAK1418765.1"/>
    </source>
</evidence>
<keyword evidence="1" id="KW-0812">Transmembrane</keyword>
<reference evidence="2" key="1">
    <citation type="journal article" date="2023" name="bioRxiv">
        <title>Improved chromosome-level genome assembly for marigold (Tagetes erecta).</title>
        <authorList>
            <person name="Jiang F."/>
            <person name="Yuan L."/>
            <person name="Wang S."/>
            <person name="Wang H."/>
            <person name="Xu D."/>
            <person name="Wang A."/>
            <person name="Fan W."/>
        </authorList>
    </citation>
    <scope>NUCLEOTIDE SEQUENCE</scope>
    <source>
        <strain evidence="2">WSJ</strain>
        <tissue evidence="2">Leaf</tissue>
    </source>
</reference>
<comment type="caution">
    <text evidence="2">The sequence shown here is derived from an EMBL/GenBank/DDBJ whole genome shotgun (WGS) entry which is preliminary data.</text>
</comment>
<evidence type="ECO:0008006" key="4">
    <source>
        <dbReference type="Google" id="ProtNLM"/>
    </source>
</evidence>
<feature type="transmembrane region" description="Helical" evidence="1">
    <location>
        <begin position="109"/>
        <end position="129"/>
    </location>
</feature>
<evidence type="ECO:0000313" key="3">
    <source>
        <dbReference type="Proteomes" id="UP001229421"/>
    </source>
</evidence>
<sequence>MASVIRPPSTMASLVLPKIQYRNCKIWKLASYRLTFPHLVTKHRTICCTNATPWDSAPVRYAQEEDNTKGEFLTTPTTLFENLDSDQTKTTESVKTDTKRVTKLGYIRWPMWLLGPLVLLATGMVPTLWLPISSIFLGPNIASLLSLTGLDCMFNLGASLFLLMADACSRPNTPAQDPCHSQPTFGYRFWNMVATLSGFILPLTMLFGSQKGFSLFQPHLPPISFAILLGPYLLLLGVQMLTEMLTWHWESPIWLVTPVVYEAYRVLQLMRGLKLGAELGAPAWTVHMIRGLVCWWVLVLGVQVMRVAWYAGFTAHLHQNESSKASEVKVSSG</sequence>
<dbReference type="PANTHER" id="PTHR33918">
    <property type="entry name" value="OS01G0704200 PROTEIN"/>
    <property type="match status" value="1"/>
</dbReference>
<feature type="transmembrane region" description="Helical" evidence="1">
    <location>
        <begin position="292"/>
        <end position="312"/>
    </location>
</feature>
<name>A0AAD8KFV2_TARER</name>
<accession>A0AAD8KFV2</accession>
<protein>
    <recommendedName>
        <fullName evidence="4">Cytochrome P450 family protein</fullName>
    </recommendedName>
</protein>
<feature type="transmembrane region" description="Helical" evidence="1">
    <location>
        <begin position="141"/>
        <end position="164"/>
    </location>
</feature>
<dbReference type="AlphaFoldDB" id="A0AAD8KFV2"/>
<dbReference type="PANTHER" id="PTHR33918:SF3">
    <property type="entry name" value="CYTOCHROME P450 FAMILY PROTEIN"/>
    <property type="match status" value="1"/>
</dbReference>
<keyword evidence="1" id="KW-0472">Membrane</keyword>
<dbReference type="EMBL" id="JAUHHV010000007">
    <property type="protein sequence ID" value="KAK1418765.1"/>
    <property type="molecule type" value="Genomic_DNA"/>
</dbReference>
<feature type="transmembrane region" description="Helical" evidence="1">
    <location>
        <begin position="185"/>
        <end position="207"/>
    </location>
</feature>